<dbReference type="Gene3D" id="3.30.565.10">
    <property type="entry name" value="Histidine kinase-like ATPase, C-terminal domain"/>
    <property type="match status" value="1"/>
</dbReference>
<keyword evidence="6" id="KW-0808">Transferase</keyword>
<keyword evidence="7" id="KW-0547">Nucleotide-binding</keyword>
<proteinExistence type="predicted"/>
<keyword evidence="9" id="KW-0067">ATP-binding</keyword>
<dbReference type="AlphaFoldDB" id="A0A9D1XDP9"/>
<evidence type="ECO:0000256" key="9">
    <source>
        <dbReference type="ARBA" id="ARBA00022840"/>
    </source>
</evidence>
<dbReference type="Proteomes" id="UP000886890">
    <property type="component" value="Unassembled WGS sequence"/>
</dbReference>
<accession>A0A9D1XDP9</accession>
<dbReference type="NCBIfam" id="TIGR00229">
    <property type="entry name" value="sensory_box"/>
    <property type="match status" value="1"/>
</dbReference>
<dbReference type="SUPFAM" id="SSF55785">
    <property type="entry name" value="PYP-like sensor domain (PAS domain)"/>
    <property type="match status" value="1"/>
</dbReference>
<keyword evidence="5" id="KW-0597">Phosphoprotein</keyword>
<dbReference type="InterPro" id="IPR004358">
    <property type="entry name" value="Sig_transdc_His_kin-like_C"/>
</dbReference>
<keyword evidence="4" id="KW-1003">Cell membrane</keyword>
<comment type="catalytic activity">
    <reaction evidence="1">
        <text>ATP + protein L-histidine = ADP + protein N-phospho-L-histidine.</text>
        <dbReference type="EC" id="2.7.13.3"/>
    </reaction>
</comment>
<evidence type="ECO:0000256" key="10">
    <source>
        <dbReference type="ARBA" id="ARBA00023012"/>
    </source>
</evidence>
<organism evidence="14 15">
    <name type="scientific">Candidatus Fusicatenibacter merdavium</name>
    <dbReference type="NCBI Taxonomy" id="2838600"/>
    <lineage>
        <taxon>Bacteria</taxon>
        <taxon>Bacillati</taxon>
        <taxon>Bacillota</taxon>
        <taxon>Clostridia</taxon>
        <taxon>Lachnospirales</taxon>
        <taxon>Lachnospiraceae</taxon>
        <taxon>Fusicatenibacter</taxon>
    </lineage>
</organism>
<dbReference type="Gene3D" id="3.30.450.20">
    <property type="entry name" value="PAS domain"/>
    <property type="match status" value="1"/>
</dbReference>
<dbReference type="FunFam" id="3.30.565.10:FF:000006">
    <property type="entry name" value="Sensor histidine kinase WalK"/>
    <property type="match status" value="1"/>
</dbReference>
<dbReference type="FunFam" id="1.10.287.130:FF:000008">
    <property type="entry name" value="Two-component sensor histidine kinase"/>
    <property type="match status" value="1"/>
</dbReference>
<dbReference type="InterPro" id="IPR036890">
    <property type="entry name" value="HATPase_C_sf"/>
</dbReference>
<dbReference type="EC" id="2.7.13.3" evidence="3"/>
<dbReference type="SUPFAM" id="SSF55874">
    <property type="entry name" value="ATPase domain of HSP90 chaperone/DNA topoisomerase II/histidine kinase"/>
    <property type="match status" value="1"/>
</dbReference>
<dbReference type="CDD" id="cd00082">
    <property type="entry name" value="HisKA"/>
    <property type="match status" value="1"/>
</dbReference>
<evidence type="ECO:0000256" key="1">
    <source>
        <dbReference type="ARBA" id="ARBA00000085"/>
    </source>
</evidence>
<evidence type="ECO:0000256" key="6">
    <source>
        <dbReference type="ARBA" id="ARBA00022679"/>
    </source>
</evidence>
<evidence type="ECO:0000256" key="7">
    <source>
        <dbReference type="ARBA" id="ARBA00022741"/>
    </source>
</evidence>
<evidence type="ECO:0000313" key="14">
    <source>
        <dbReference type="EMBL" id="HIX77221.1"/>
    </source>
</evidence>
<reference evidence="14" key="2">
    <citation type="submission" date="2021-04" db="EMBL/GenBank/DDBJ databases">
        <authorList>
            <person name="Gilroy R."/>
        </authorList>
    </citation>
    <scope>NUCLEOTIDE SEQUENCE</scope>
    <source>
        <strain evidence="14">CHK183-1962</strain>
    </source>
</reference>
<dbReference type="InterPro" id="IPR003594">
    <property type="entry name" value="HATPase_dom"/>
</dbReference>
<dbReference type="SUPFAM" id="SSF47384">
    <property type="entry name" value="Homodimeric domain of signal transducing histidine kinase"/>
    <property type="match status" value="1"/>
</dbReference>
<keyword evidence="12" id="KW-1133">Transmembrane helix</keyword>
<dbReference type="InterPro" id="IPR003661">
    <property type="entry name" value="HisK_dim/P_dom"/>
</dbReference>
<evidence type="ECO:0000256" key="3">
    <source>
        <dbReference type="ARBA" id="ARBA00012438"/>
    </source>
</evidence>
<name>A0A9D1XDP9_9FIRM</name>
<evidence type="ECO:0000256" key="8">
    <source>
        <dbReference type="ARBA" id="ARBA00022777"/>
    </source>
</evidence>
<feature type="transmembrane region" description="Helical" evidence="12">
    <location>
        <begin position="12"/>
        <end position="29"/>
    </location>
</feature>
<dbReference type="Pfam" id="PF02518">
    <property type="entry name" value="HATPase_c"/>
    <property type="match status" value="1"/>
</dbReference>
<evidence type="ECO:0000256" key="2">
    <source>
        <dbReference type="ARBA" id="ARBA00004236"/>
    </source>
</evidence>
<dbReference type="Gene3D" id="1.10.287.130">
    <property type="match status" value="1"/>
</dbReference>
<keyword evidence="10" id="KW-0902">Two-component regulatory system</keyword>
<comment type="caution">
    <text evidence="14">The sequence shown here is derived from an EMBL/GenBank/DDBJ whole genome shotgun (WGS) entry which is preliminary data.</text>
</comment>
<dbReference type="CDD" id="cd00075">
    <property type="entry name" value="HATPase"/>
    <property type="match status" value="1"/>
</dbReference>
<dbReference type="GO" id="GO:0016036">
    <property type="term" value="P:cellular response to phosphate starvation"/>
    <property type="evidence" value="ECO:0007669"/>
    <property type="project" value="TreeGrafter"/>
</dbReference>
<dbReference type="InterPro" id="IPR036097">
    <property type="entry name" value="HisK_dim/P_sf"/>
</dbReference>
<dbReference type="GO" id="GO:0005886">
    <property type="term" value="C:plasma membrane"/>
    <property type="evidence" value="ECO:0007669"/>
    <property type="project" value="UniProtKB-SubCell"/>
</dbReference>
<dbReference type="SMART" id="SM00388">
    <property type="entry name" value="HisKA"/>
    <property type="match status" value="1"/>
</dbReference>
<keyword evidence="11 12" id="KW-0472">Membrane</keyword>
<sequence>MKRRIFRHEVILVVTAIVLTFLSMSWFMYSNLSEQMQVNAKDECRIMAYAINTYGEEYVETAGSRTTSRVTLIASDGTVLYDSVEEASSMENHSGRPEFERAVQNGSAQLSRYSDTLQTQTFYYAIRLDNGDVLRLASTTDSVFAFIFSGLAGLILLILAILIVTMIFANRMTRKLVSPINQLDLEHPMENVAYDELEPLLKRIDQQQKKIREQVNQMKQNQEEYMTITEYMKDGLIVTSQSDVLSINRSAQELFDVTAKECVNHNIITVSRNQELKEALDEALTGKSNERLLEVGGRIYQLLANPVRVNNQVSGAVILVLDVTEKQKAENMRKEFSANVSHELKTPLMSISGYAEIIENNLVKPEDIPKFAGRIHSEASRLSSLVEDIIKLSRLDESDKSILMEDVELLQVCKDVEGQLMLRAKERNIQLNVEGQPVVVHGARQVLYEMVYNLCDNAIKYNKPDGKVKISVGCSRDRHPIVRVEDTGIGIPKEEQQRVFERFYRVDKSHSRATGGTGLGLSIVKHGAILHDAKIEVDSTPDVGTSITLEFGAQ</sequence>
<dbReference type="InterPro" id="IPR050351">
    <property type="entry name" value="BphY/WalK/GraS-like"/>
</dbReference>
<dbReference type="PANTHER" id="PTHR45453">
    <property type="entry name" value="PHOSPHATE REGULON SENSOR PROTEIN PHOR"/>
    <property type="match status" value="1"/>
</dbReference>
<dbReference type="Pfam" id="PF00512">
    <property type="entry name" value="HisKA"/>
    <property type="match status" value="1"/>
</dbReference>
<dbReference type="EMBL" id="DXEK01000107">
    <property type="protein sequence ID" value="HIX77221.1"/>
    <property type="molecule type" value="Genomic_DNA"/>
</dbReference>
<evidence type="ECO:0000259" key="13">
    <source>
        <dbReference type="PROSITE" id="PS50109"/>
    </source>
</evidence>
<dbReference type="PROSITE" id="PS50109">
    <property type="entry name" value="HIS_KIN"/>
    <property type="match status" value="1"/>
</dbReference>
<evidence type="ECO:0000256" key="5">
    <source>
        <dbReference type="ARBA" id="ARBA00022553"/>
    </source>
</evidence>
<gene>
    <name evidence="14" type="ORF">H9734_06475</name>
</gene>
<evidence type="ECO:0000256" key="11">
    <source>
        <dbReference type="ARBA" id="ARBA00023136"/>
    </source>
</evidence>
<evidence type="ECO:0000313" key="15">
    <source>
        <dbReference type="Proteomes" id="UP000886890"/>
    </source>
</evidence>
<dbReference type="InterPro" id="IPR000014">
    <property type="entry name" value="PAS"/>
</dbReference>
<reference evidence="14" key="1">
    <citation type="journal article" date="2021" name="PeerJ">
        <title>Extensive microbial diversity within the chicken gut microbiome revealed by metagenomics and culture.</title>
        <authorList>
            <person name="Gilroy R."/>
            <person name="Ravi A."/>
            <person name="Getino M."/>
            <person name="Pursley I."/>
            <person name="Horton D.L."/>
            <person name="Alikhan N.F."/>
            <person name="Baker D."/>
            <person name="Gharbi K."/>
            <person name="Hall N."/>
            <person name="Watson M."/>
            <person name="Adriaenssens E.M."/>
            <person name="Foster-Nyarko E."/>
            <person name="Jarju S."/>
            <person name="Secka A."/>
            <person name="Antonio M."/>
            <person name="Oren A."/>
            <person name="Chaudhuri R.R."/>
            <person name="La Ragione R."/>
            <person name="Hildebrand F."/>
            <person name="Pallen M.J."/>
        </authorList>
    </citation>
    <scope>NUCLEOTIDE SEQUENCE</scope>
    <source>
        <strain evidence="14">CHK183-1962</strain>
    </source>
</reference>
<dbReference type="GO" id="GO:0004721">
    <property type="term" value="F:phosphoprotein phosphatase activity"/>
    <property type="evidence" value="ECO:0007669"/>
    <property type="project" value="TreeGrafter"/>
</dbReference>
<dbReference type="InterPro" id="IPR035965">
    <property type="entry name" value="PAS-like_dom_sf"/>
</dbReference>
<dbReference type="GO" id="GO:0005524">
    <property type="term" value="F:ATP binding"/>
    <property type="evidence" value="ECO:0007669"/>
    <property type="project" value="UniProtKB-KW"/>
</dbReference>
<feature type="domain" description="Histidine kinase" evidence="13">
    <location>
        <begin position="339"/>
        <end position="554"/>
    </location>
</feature>
<dbReference type="InterPro" id="IPR005467">
    <property type="entry name" value="His_kinase_dom"/>
</dbReference>
<comment type="subcellular location">
    <subcellularLocation>
        <location evidence="2">Cell membrane</location>
    </subcellularLocation>
</comment>
<evidence type="ECO:0000256" key="4">
    <source>
        <dbReference type="ARBA" id="ARBA00022475"/>
    </source>
</evidence>
<dbReference type="PANTHER" id="PTHR45453:SF1">
    <property type="entry name" value="PHOSPHATE REGULON SENSOR PROTEIN PHOR"/>
    <property type="match status" value="1"/>
</dbReference>
<dbReference type="SMART" id="SM00387">
    <property type="entry name" value="HATPase_c"/>
    <property type="match status" value="1"/>
</dbReference>
<keyword evidence="12" id="KW-0812">Transmembrane</keyword>
<evidence type="ECO:0000256" key="12">
    <source>
        <dbReference type="SAM" id="Phobius"/>
    </source>
</evidence>
<protein>
    <recommendedName>
        <fullName evidence="3">histidine kinase</fullName>
        <ecNumber evidence="3">2.7.13.3</ecNumber>
    </recommendedName>
</protein>
<dbReference type="GO" id="GO:0000155">
    <property type="term" value="F:phosphorelay sensor kinase activity"/>
    <property type="evidence" value="ECO:0007669"/>
    <property type="project" value="InterPro"/>
</dbReference>
<keyword evidence="8" id="KW-0418">Kinase</keyword>
<dbReference type="PRINTS" id="PR00344">
    <property type="entry name" value="BCTRLSENSOR"/>
</dbReference>
<feature type="transmembrane region" description="Helical" evidence="12">
    <location>
        <begin position="143"/>
        <end position="169"/>
    </location>
</feature>